<reference evidence="1" key="1">
    <citation type="submission" date="2019-04" db="EMBL/GenBank/DDBJ databases">
        <title>Microbes associate with the intestines of laboratory mice.</title>
        <authorList>
            <person name="Navarre W."/>
            <person name="Wong E."/>
            <person name="Huang K."/>
            <person name="Tropini C."/>
            <person name="Ng K."/>
            <person name="Yu B."/>
        </authorList>
    </citation>
    <scope>NUCLEOTIDE SEQUENCE</scope>
    <source>
        <strain evidence="1">NM73_A23</strain>
    </source>
</reference>
<sequence>MLQSLLFLVVVLICIRMTFLSTPVAIRGGIFDLQLTNAYRGVAILFVMSQHVGGALGTNILTPLGGIGVAIFLLLSGYGLSESYKAKGLDGWIKKKMIRVWIPFLCTYVIIFALREDCGWIKFVRQVLTIDRSEYWYVDYILRCYMVFYIAYRWLYKYRWWLLGGFALYSFLLTHSGLMEEQSLSFCFGILLSERKELFLSGKKFMMFGIASFVIGLICLFIKQLPEIRVYEGCLLFSFVQLGIKLPLAIGVIFMLWKLPRKWVISPLLLLSGTLSYELYLVHWQFIPFVGQYATSALAMIVMAYCFAYGMHHALSLIYFKKSSKN</sequence>
<keyword evidence="1" id="KW-0012">Acyltransferase</keyword>
<comment type="caution">
    <text evidence="1">The sequence shown here is derived from an EMBL/GenBank/DDBJ whole genome shotgun (WGS) entry which is preliminary data.</text>
</comment>
<dbReference type="Proteomes" id="UP000308886">
    <property type="component" value="Unassembled WGS sequence"/>
</dbReference>
<evidence type="ECO:0000313" key="1">
    <source>
        <dbReference type="EMBL" id="TGX82100.1"/>
    </source>
</evidence>
<evidence type="ECO:0000313" key="2">
    <source>
        <dbReference type="Proteomes" id="UP000308886"/>
    </source>
</evidence>
<name>A0AC61QPX3_9BACT</name>
<accession>A0AC61QPX3</accession>
<organism evidence="1 2">
    <name type="scientific">Palleniella muris</name>
    <dbReference type="NCBI Taxonomy" id="3038145"/>
    <lineage>
        <taxon>Bacteria</taxon>
        <taxon>Pseudomonadati</taxon>
        <taxon>Bacteroidota</taxon>
        <taxon>Bacteroidia</taxon>
        <taxon>Bacteroidales</taxon>
        <taxon>Prevotellaceae</taxon>
        <taxon>Palleniella</taxon>
    </lineage>
</organism>
<keyword evidence="1" id="KW-0808">Transferase</keyword>
<dbReference type="EMBL" id="SRZC01000012">
    <property type="protein sequence ID" value="TGX82100.1"/>
    <property type="molecule type" value="Genomic_DNA"/>
</dbReference>
<proteinExistence type="predicted"/>
<keyword evidence="2" id="KW-1185">Reference proteome</keyword>
<protein>
    <submittedName>
        <fullName evidence="1">Acyltransferase</fullName>
    </submittedName>
</protein>
<gene>
    <name evidence="1" type="ORF">E5358_08560</name>
</gene>